<accession>A0A7G9Z2K0</accession>
<gene>
    <name evidence="2" type="primary">mshA_2</name>
    <name evidence="2" type="ORF">ILIMKHIM_00013</name>
</gene>
<dbReference type="Gene3D" id="3.40.50.2000">
    <property type="entry name" value="Glycogen Phosphorylase B"/>
    <property type="match status" value="2"/>
</dbReference>
<dbReference type="CDD" id="cd03801">
    <property type="entry name" value="GT4_PimA-like"/>
    <property type="match status" value="1"/>
</dbReference>
<reference evidence="2" key="1">
    <citation type="submission" date="2020-06" db="EMBL/GenBank/DDBJ databases">
        <title>Unique genomic features of the anaerobic methanotrophic archaea.</title>
        <authorList>
            <person name="Chadwick G.L."/>
            <person name="Skennerton C.T."/>
            <person name="Laso-Perez R."/>
            <person name="Leu A.O."/>
            <person name="Speth D.R."/>
            <person name="Yu H."/>
            <person name="Morgan-Lang C."/>
            <person name="Hatzenpichler R."/>
            <person name="Goudeau D."/>
            <person name="Malmstrom R."/>
            <person name="Brazelton W.J."/>
            <person name="Woyke T."/>
            <person name="Hallam S.J."/>
            <person name="Tyson G.W."/>
            <person name="Wegener G."/>
            <person name="Boetius A."/>
            <person name="Orphan V."/>
        </authorList>
    </citation>
    <scope>NUCLEOTIDE SEQUENCE</scope>
</reference>
<protein>
    <submittedName>
        <fullName evidence="2">D-inositol-3-phosphate glycosyltransferase</fullName>
        <ecNumber evidence="2">2.4.1.250</ecNumber>
    </submittedName>
</protein>
<dbReference type="EC" id="2.4.1.250" evidence="2"/>
<dbReference type="PANTHER" id="PTHR12526:SF637">
    <property type="entry name" value="GLYCOSYLTRANSFERASE EPSF-RELATED"/>
    <property type="match status" value="1"/>
</dbReference>
<name>A0A7G9Z2K0_9EURY</name>
<dbReference type="AlphaFoldDB" id="A0A7G9Z2K0"/>
<evidence type="ECO:0000313" key="2">
    <source>
        <dbReference type="EMBL" id="QNO54484.1"/>
    </source>
</evidence>
<keyword evidence="2" id="KW-0808">Transferase</keyword>
<feature type="domain" description="Glycosyl transferase family 1" evidence="1">
    <location>
        <begin position="184"/>
        <end position="344"/>
    </location>
</feature>
<dbReference type="GO" id="GO:0102710">
    <property type="term" value="F:D-inositol-3-phosphate glycosyltransferase activity"/>
    <property type="evidence" value="ECO:0007669"/>
    <property type="project" value="UniProtKB-EC"/>
</dbReference>
<evidence type="ECO:0000259" key="1">
    <source>
        <dbReference type="Pfam" id="PF00534"/>
    </source>
</evidence>
<dbReference type="EMBL" id="MT631582">
    <property type="protein sequence ID" value="QNO54484.1"/>
    <property type="molecule type" value="Genomic_DNA"/>
</dbReference>
<dbReference type="PANTHER" id="PTHR12526">
    <property type="entry name" value="GLYCOSYLTRANSFERASE"/>
    <property type="match status" value="1"/>
</dbReference>
<dbReference type="SUPFAM" id="SSF53756">
    <property type="entry name" value="UDP-Glycosyltransferase/glycogen phosphorylase"/>
    <property type="match status" value="1"/>
</dbReference>
<organism evidence="2">
    <name type="scientific">Candidatus Methanophaga sp. ANME-1 ERB7</name>
    <dbReference type="NCBI Taxonomy" id="2759913"/>
    <lineage>
        <taxon>Archaea</taxon>
        <taxon>Methanobacteriati</taxon>
        <taxon>Methanobacteriota</taxon>
        <taxon>Stenosarchaea group</taxon>
        <taxon>Methanomicrobia</taxon>
        <taxon>Candidatus Methanophagales</taxon>
        <taxon>Candidatus Methanophagaceae</taxon>
        <taxon>Candidatus Methanophaga</taxon>
    </lineage>
</organism>
<dbReference type="InterPro" id="IPR001296">
    <property type="entry name" value="Glyco_trans_1"/>
</dbReference>
<sequence length="375" mass="42610">MKKINVGILTFPISEAGNVPLLNLIDVLYHFSGDIYLITGNAGYDFFKGNEKIHAYGVEHESGANVVTRVVNFIYTQLKISYTLAKIDRNVDLWIFFIGGDYLVLPMLTAKLLRKNVVLAFAASSVQMLKSANDSLFKPTEILSKINCTLSNKIILYSENLIKEWNLERYRNKICTAYKHFLDFDKFKMKKKFDERENFVGYIGRFSEEKGTLNFVEAIPRILDERGEIRFLIGGAGQLQDKIEEYLDEKNLNDKVKLTGWVPHDELPDYLNELKLVVLPSYTEGLPNILLEAMACGTPVLATPVGAIPDVIKDGKTGFILENNSPECIAKNILNVLTYPNLDKIVKSTRELVEKEFTYKAAVERYREILEGTLK</sequence>
<keyword evidence="2" id="KW-0328">Glycosyltransferase</keyword>
<proteinExistence type="predicted"/>
<dbReference type="Pfam" id="PF00534">
    <property type="entry name" value="Glycos_transf_1"/>
    <property type="match status" value="1"/>
</dbReference>